<organism evidence="2 3">
    <name type="scientific">Anisodus tanguticus</name>
    <dbReference type="NCBI Taxonomy" id="243964"/>
    <lineage>
        <taxon>Eukaryota</taxon>
        <taxon>Viridiplantae</taxon>
        <taxon>Streptophyta</taxon>
        <taxon>Embryophyta</taxon>
        <taxon>Tracheophyta</taxon>
        <taxon>Spermatophyta</taxon>
        <taxon>Magnoliopsida</taxon>
        <taxon>eudicotyledons</taxon>
        <taxon>Gunneridae</taxon>
        <taxon>Pentapetalae</taxon>
        <taxon>asterids</taxon>
        <taxon>lamiids</taxon>
        <taxon>Solanales</taxon>
        <taxon>Solanaceae</taxon>
        <taxon>Solanoideae</taxon>
        <taxon>Hyoscyameae</taxon>
        <taxon>Anisodus</taxon>
    </lineage>
</organism>
<evidence type="ECO:0000256" key="1">
    <source>
        <dbReference type="SAM" id="MobiDB-lite"/>
    </source>
</evidence>
<name>A0AAE1V7R9_9SOLA</name>
<feature type="region of interest" description="Disordered" evidence="1">
    <location>
        <begin position="241"/>
        <end position="261"/>
    </location>
</feature>
<evidence type="ECO:0000313" key="2">
    <source>
        <dbReference type="EMBL" id="KAK4351564.1"/>
    </source>
</evidence>
<feature type="compositionally biased region" description="Low complexity" evidence="1">
    <location>
        <begin position="115"/>
        <end position="129"/>
    </location>
</feature>
<feature type="compositionally biased region" description="Polar residues" evidence="1">
    <location>
        <begin position="85"/>
        <end position="97"/>
    </location>
</feature>
<keyword evidence="3" id="KW-1185">Reference proteome</keyword>
<sequence length="261" mass="29092">MQLFETILLDVISAVTLDNINENGGSRSSLPRDKTTQVNQQKELKHLSSASIQPGRPSFLRKSSAWDNAFFTSAGKEKQERVNSLPVSSSKTPIRSSTKSKRFENPSSSTEIHHSSNNSPLSTTTSSTNRAHSDSNHRLNMTIGPTRNLWSSPSRCTGAVDSVPRENSQPSGLCMPSPKFGFFDEQENEVNELSKYLELIDLNDGTETQLKQRKSFPHMRTPLVEKRSVYNRSVALMRSNMVKDKESSNLISSKGTDKENN</sequence>
<gene>
    <name evidence="2" type="ORF">RND71_030877</name>
</gene>
<evidence type="ECO:0000313" key="3">
    <source>
        <dbReference type="Proteomes" id="UP001291623"/>
    </source>
</evidence>
<accession>A0AAE1V7R9</accession>
<comment type="caution">
    <text evidence="2">The sequence shown here is derived from an EMBL/GenBank/DDBJ whole genome shotgun (WGS) entry which is preliminary data.</text>
</comment>
<dbReference type="AlphaFoldDB" id="A0AAE1V7R9"/>
<feature type="compositionally biased region" description="Polar residues" evidence="1">
    <location>
        <begin position="143"/>
        <end position="155"/>
    </location>
</feature>
<feature type="region of interest" description="Disordered" evidence="1">
    <location>
        <begin position="21"/>
        <end position="58"/>
    </location>
</feature>
<reference evidence="2" key="1">
    <citation type="submission" date="2023-12" db="EMBL/GenBank/DDBJ databases">
        <title>Genome assembly of Anisodus tanguticus.</title>
        <authorList>
            <person name="Wang Y.-J."/>
        </authorList>
    </citation>
    <scope>NUCLEOTIDE SEQUENCE</scope>
    <source>
        <strain evidence="2">KB-2021</strain>
        <tissue evidence="2">Leaf</tissue>
    </source>
</reference>
<dbReference type="EMBL" id="JAVYJV010000016">
    <property type="protein sequence ID" value="KAK4351564.1"/>
    <property type="molecule type" value="Genomic_DNA"/>
</dbReference>
<feature type="region of interest" description="Disordered" evidence="1">
    <location>
        <begin position="75"/>
        <end position="172"/>
    </location>
</feature>
<proteinExistence type="predicted"/>
<dbReference type="Proteomes" id="UP001291623">
    <property type="component" value="Unassembled WGS sequence"/>
</dbReference>
<protein>
    <submittedName>
        <fullName evidence="2">Uncharacterized protein</fullName>
    </submittedName>
</protein>